<dbReference type="Proteomes" id="UP000266861">
    <property type="component" value="Unassembled WGS sequence"/>
</dbReference>
<evidence type="ECO:0000313" key="1">
    <source>
        <dbReference type="EMBL" id="RHZ73628.1"/>
    </source>
</evidence>
<comment type="caution">
    <text evidence="1">The sequence shown here is derived from an EMBL/GenBank/DDBJ whole genome shotgun (WGS) entry which is preliminary data.</text>
</comment>
<sequence length="286" mass="33278">MKNFENPNQLRGDPLISAISKMQAVQHEGEWKDRYNKALYKLTCEKVNVEKKNHCYCNPSATTPDITSTQKKDGSFEINEKITKDLDVTSSNGLITLAQTITTNDDELKFFDPPYASDKYVINEVKKEESGNHNISNEEFEKDLDDDLDEVDLPISKELTSSRNCDLLFNISQLLETLAQDFNSNWWPLVSNVWIWFNLKKKANGDSSQKYTWHLTKHNQSSTQRRESQIINSENSEYEIMTREYWIKHVEIVSSLFIKNSPQELEQLQQLLKQSRHSTTHQPQIL</sequence>
<protein>
    <submittedName>
        <fullName evidence="1">Uncharacterized protein</fullName>
    </submittedName>
</protein>
<organism evidence="1 2">
    <name type="scientific">Diversispora epigaea</name>
    <dbReference type="NCBI Taxonomy" id="1348612"/>
    <lineage>
        <taxon>Eukaryota</taxon>
        <taxon>Fungi</taxon>
        <taxon>Fungi incertae sedis</taxon>
        <taxon>Mucoromycota</taxon>
        <taxon>Glomeromycotina</taxon>
        <taxon>Glomeromycetes</taxon>
        <taxon>Diversisporales</taxon>
        <taxon>Diversisporaceae</taxon>
        <taxon>Diversispora</taxon>
    </lineage>
</organism>
<accession>A0A397IHB9</accession>
<evidence type="ECO:0000313" key="2">
    <source>
        <dbReference type="Proteomes" id="UP000266861"/>
    </source>
</evidence>
<gene>
    <name evidence="1" type="ORF">Glove_230g12</name>
</gene>
<name>A0A397IHB9_9GLOM</name>
<dbReference type="EMBL" id="PQFF01000213">
    <property type="protein sequence ID" value="RHZ73628.1"/>
    <property type="molecule type" value="Genomic_DNA"/>
</dbReference>
<dbReference type="OrthoDB" id="5330842at2759"/>
<keyword evidence="2" id="KW-1185">Reference proteome</keyword>
<reference evidence="1 2" key="1">
    <citation type="submission" date="2018-08" db="EMBL/GenBank/DDBJ databases">
        <title>Genome and evolution of the arbuscular mycorrhizal fungus Diversispora epigaea (formerly Glomus versiforme) and its bacterial endosymbionts.</title>
        <authorList>
            <person name="Sun X."/>
            <person name="Fei Z."/>
            <person name="Harrison M."/>
        </authorList>
    </citation>
    <scope>NUCLEOTIDE SEQUENCE [LARGE SCALE GENOMIC DNA]</scope>
    <source>
        <strain evidence="1 2">IT104</strain>
    </source>
</reference>
<dbReference type="AlphaFoldDB" id="A0A397IHB9"/>
<proteinExistence type="predicted"/>